<evidence type="ECO:0000256" key="2">
    <source>
        <dbReference type="ARBA" id="ARBA00001946"/>
    </source>
</evidence>
<dbReference type="AlphaFoldDB" id="A0A9Q1BW15"/>
<feature type="domain" description="Mandelate racemase/muconate lactonizing enzyme C-terminal" evidence="10">
    <location>
        <begin position="175"/>
        <end position="271"/>
    </location>
</feature>
<proteinExistence type="inferred from homology"/>
<evidence type="ECO:0000256" key="8">
    <source>
        <dbReference type="ARBA" id="ARBA00073815"/>
    </source>
</evidence>
<dbReference type="InterPro" id="IPR018110">
    <property type="entry name" value="Mandel_Rmase/mucon_lact_enz_CS"/>
</dbReference>
<gene>
    <name evidence="11" type="ORF">HOLleu_24293</name>
</gene>
<evidence type="ECO:0000313" key="12">
    <source>
        <dbReference type="Proteomes" id="UP001152320"/>
    </source>
</evidence>
<dbReference type="InterPro" id="IPR029065">
    <property type="entry name" value="Enolase_C-like"/>
</dbReference>
<keyword evidence="5" id="KW-0460">Magnesium</keyword>
<dbReference type="SMART" id="SM00922">
    <property type="entry name" value="MR_MLE"/>
    <property type="match status" value="1"/>
</dbReference>
<sequence>MQHPDPDYSCAYVIIYTNSNDGIEGHGPTFTIGRGTEVVVAAIEALKYHLIGQDVHAIFDDFGGFWKKLTSDSQLRWIGPEKGVIHLATAAIMNALWDLWAKREKKPLWKLLVDMDPEKLISCIDFTYISDCITKEEALEILKKNSSTKQEREIFLKENGFPAYTTSSGWLGYSDEKIQKKCQNALKEGWTMFKMKVGANLEDDKRRAKLIRQEIGYDKALMMDSNQRWDVQEAIDWMKQLAEFKPKWIEEPTSPDDVLGHAAIAKALNPLGIGIATGEHCQNRVLFKQFLQSGGMQYCQIDSCRIGGVNEILSVLLMAQKCNVPVCPHAGGVLLCELVQHLIMFHYICISASLENSVCEYVEHLRENFKYPVKMKGPNYLPPTEPGYSTQLTAKAIEDHVYPNGRVWEELRKAGKINH</sequence>
<comment type="cofactor">
    <cofactor evidence="2">
        <name>Mg(2+)</name>
        <dbReference type="ChEBI" id="CHEBI:18420"/>
    </cofactor>
</comment>
<evidence type="ECO:0000256" key="4">
    <source>
        <dbReference type="ARBA" id="ARBA00022723"/>
    </source>
</evidence>
<accession>A0A9Q1BW15</accession>
<evidence type="ECO:0000256" key="9">
    <source>
        <dbReference type="ARBA" id="ARBA00078003"/>
    </source>
</evidence>
<dbReference type="SUPFAM" id="SSF51604">
    <property type="entry name" value="Enolase C-terminal domain-like"/>
    <property type="match status" value="1"/>
</dbReference>
<dbReference type="GO" id="GO:0016052">
    <property type="term" value="P:carbohydrate catabolic process"/>
    <property type="evidence" value="ECO:0007669"/>
    <property type="project" value="InterPro"/>
</dbReference>
<dbReference type="Pfam" id="PF13378">
    <property type="entry name" value="MR_MLE_C"/>
    <property type="match status" value="1"/>
</dbReference>
<dbReference type="InterPro" id="IPR034610">
    <property type="entry name" value="L-fuconate_dehydratase"/>
</dbReference>
<dbReference type="Pfam" id="PF02746">
    <property type="entry name" value="MR_MLE_N"/>
    <property type="match status" value="1"/>
</dbReference>
<keyword evidence="4" id="KW-0479">Metal-binding</keyword>
<evidence type="ECO:0000256" key="1">
    <source>
        <dbReference type="ARBA" id="ARBA00001737"/>
    </source>
</evidence>
<dbReference type="OrthoDB" id="14161at2759"/>
<keyword evidence="12" id="KW-1185">Reference proteome</keyword>
<evidence type="ECO:0000313" key="11">
    <source>
        <dbReference type="EMBL" id="KAJ8033911.1"/>
    </source>
</evidence>
<organism evidence="11 12">
    <name type="scientific">Holothuria leucospilota</name>
    <name type="common">Black long sea cucumber</name>
    <name type="synonym">Mertensiothuria leucospilota</name>
    <dbReference type="NCBI Taxonomy" id="206669"/>
    <lineage>
        <taxon>Eukaryota</taxon>
        <taxon>Metazoa</taxon>
        <taxon>Echinodermata</taxon>
        <taxon>Eleutherozoa</taxon>
        <taxon>Echinozoa</taxon>
        <taxon>Holothuroidea</taxon>
        <taxon>Aspidochirotacea</taxon>
        <taxon>Aspidochirotida</taxon>
        <taxon>Holothuriidae</taxon>
        <taxon>Holothuria</taxon>
    </lineage>
</organism>
<dbReference type="PROSITE" id="PS00909">
    <property type="entry name" value="MR_MLE_2"/>
    <property type="match status" value="1"/>
</dbReference>
<evidence type="ECO:0000256" key="6">
    <source>
        <dbReference type="ARBA" id="ARBA00023239"/>
    </source>
</evidence>
<dbReference type="FunFam" id="3.20.20.120:FF:000007">
    <property type="entry name" value="Mitochondrial enolase superfamily member 1"/>
    <property type="match status" value="1"/>
</dbReference>
<dbReference type="EC" id="4.2.1.68" evidence="3"/>
<dbReference type="PANTHER" id="PTHR13794:SF58">
    <property type="entry name" value="MITOCHONDRIAL ENOLASE SUPERFAMILY MEMBER 1"/>
    <property type="match status" value="1"/>
</dbReference>
<dbReference type="GO" id="GO:0000287">
    <property type="term" value="F:magnesium ion binding"/>
    <property type="evidence" value="ECO:0007669"/>
    <property type="project" value="TreeGrafter"/>
</dbReference>
<name>A0A9Q1BW15_HOLLE</name>
<evidence type="ECO:0000259" key="10">
    <source>
        <dbReference type="SMART" id="SM00922"/>
    </source>
</evidence>
<comment type="catalytic activity">
    <reaction evidence="1">
        <text>L-fuconate = 2-dehydro-3-deoxy-L-fuconate + H2O</text>
        <dbReference type="Rhea" id="RHEA:22772"/>
        <dbReference type="ChEBI" id="CHEBI:15377"/>
        <dbReference type="ChEBI" id="CHEBI:21291"/>
        <dbReference type="ChEBI" id="CHEBI:37448"/>
        <dbReference type="EC" id="4.2.1.68"/>
    </reaction>
</comment>
<dbReference type="InterPro" id="IPR046945">
    <property type="entry name" value="RHMD-like"/>
</dbReference>
<dbReference type="EMBL" id="JAIZAY010000011">
    <property type="protein sequence ID" value="KAJ8033911.1"/>
    <property type="molecule type" value="Genomic_DNA"/>
</dbReference>
<comment type="similarity">
    <text evidence="7">Belongs to the mandelate racemase/muconate lactonizing enzyme family. ENOSF1 subfamily.</text>
</comment>
<evidence type="ECO:0000256" key="7">
    <source>
        <dbReference type="ARBA" id="ARBA00061144"/>
    </source>
</evidence>
<dbReference type="SUPFAM" id="SSF54826">
    <property type="entry name" value="Enolase N-terminal domain-like"/>
    <property type="match status" value="1"/>
</dbReference>
<dbReference type="Gene3D" id="3.20.20.120">
    <property type="entry name" value="Enolase-like C-terminal domain"/>
    <property type="match status" value="1"/>
</dbReference>
<dbReference type="SFLD" id="SFLDF00111">
    <property type="entry name" value="L-fuconate_dehydratase"/>
    <property type="match status" value="1"/>
</dbReference>
<dbReference type="InterPro" id="IPR029017">
    <property type="entry name" value="Enolase-like_N"/>
</dbReference>
<dbReference type="Gene3D" id="3.30.390.10">
    <property type="entry name" value="Enolase-like, N-terminal domain"/>
    <property type="match status" value="1"/>
</dbReference>
<comment type="caution">
    <text evidence="11">The sequence shown here is derived from an EMBL/GenBank/DDBJ whole genome shotgun (WGS) entry which is preliminary data.</text>
</comment>
<evidence type="ECO:0000256" key="3">
    <source>
        <dbReference type="ARBA" id="ARBA00013142"/>
    </source>
</evidence>
<dbReference type="InterPro" id="IPR013341">
    <property type="entry name" value="Mandelate_racemase_N_dom"/>
</dbReference>
<keyword evidence="6" id="KW-0456">Lyase</keyword>
<evidence type="ECO:0000256" key="5">
    <source>
        <dbReference type="ARBA" id="ARBA00022842"/>
    </source>
</evidence>
<dbReference type="GO" id="GO:0009063">
    <property type="term" value="P:amino acid catabolic process"/>
    <property type="evidence" value="ECO:0007669"/>
    <property type="project" value="InterPro"/>
</dbReference>
<protein>
    <recommendedName>
        <fullName evidence="8">Mitochondrial enolase superfamily member 1</fullName>
        <ecNumber evidence="3">4.2.1.68</ecNumber>
    </recommendedName>
    <alternativeName>
        <fullName evidence="9">L-fuconate dehydratase</fullName>
    </alternativeName>
</protein>
<dbReference type="PANTHER" id="PTHR13794">
    <property type="entry name" value="ENOLASE SUPERFAMILY, MANDELATE RACEMASE"/>
    <property type="match status" value="1"/>
</dbReference>
<dbReference type="GO" id="GO:0050023">
    <property type="term" value="F:L-fuconate dehydratase activity"/>
    <property type="evidence" value="ECO:0007669"/>
    <property type="project" value="UniProtKB-EC"/>
</dbReference>
<dbReference type="SFLD" id="SFLDS00001">
    <property type="entry name" value="Enolase"/>
    <property type="match status" value="1"/>
</dbReference>
<dbReference type="InterPro" id="IPR013342">
    <property type="entry name" value="Mandelate_racemase_C"/>
</dbReference>
<reference evidence="11" key="1">
    <citation type="submission" date="2021-10" db="EMBL/GenBank/DDBJ databases">
        <title>Tropical sea cucumber genome reveals ecological adaptation and Cuvierian tubules defense mechanism.</title>
        <authorList>
            <person name="Chen T."/>
        </authorList>
    </citation>
    <scope>NUCLEOTIDE SEQUENCE</scope>
    <source>
        <strain evidence="11">Nanhai2018</strain>
        <tissue evidence="11">Muscle</tissue>
    </source>
</reference>
<dbReference type="SFLD" id="SFLDG00179">
    <property type="entry name" value="mandelate_racemase"/>
    <property type="match status" value="1"/>
</dbReference>
<dbReference type="InterPro" id="IPR036849">
    <property type="entry name" value="Enolase-like_C_sf"/>
</dbReference>
<dbReference type="Proteomes" id="UP001152320">
    <property type="component" value="Chromosome 11"/>
</dbReference>